<gene>
    <name evidence="1" type="ORF">M413DRAFT_80717</name>
</gene>
<dbReference type="AlphaFoldDB" id="A0A0C3CIH8"/>
<evidence type="ECO:0000313" key="2">
    <source>
        <dbReference type="Proteomes" id="UP000053424"/>
    </source>
</evidence>
<dbReference type="HOGENOM" id="CLU_2498101_0_0_1"/>
<protein>
    <submittedName>
        <fullName evidence="1">Uncharacterized protein</fullName>
    </submittedName>
</protein>
<proteinExistence type="predicted"/>
<dbReference type="EMBL" id="KN831768">
    <property type="protein sequence ID" value="KIM48535.1"/>
    <property type="molecule type" value="Genomic_DNA"/>
</dbReference>
<reference evidence="1 2" key="1">
    <citation type="submission" date="2014-04" db="EMBL/GenBank/DDBJ databases">
        <authorList>
            <consortium name="DOE Joint Genome Institute"/>
            <person name="Kuo A."/>
            <person name="Gay G."/>
            <person name="Dore J."/>
            <person name="Kohler A."/>
            <person name="Nagy L.G."/>
            <person name="Floudas D."/>
            <person name="Copeland A."/>
            <person name="Barry K.W."/>
            <person name="Cichocki N."/>
            <person name="Veneault-Fourrey C."/>
            <person name="LaButti K."/>
            <person name="Lindquist E.A."/>
            <person name="Lipzen A."/>
            <person name="Lundell T."/>
            <person name="Morin E."/>
            <person name="Murat C."/>
            <person name="Sun H."/>
            <person name="Tunlid A."/>
            <person name="Henrissat B."/>
            <person name="Grigoriev I.V."/>
            <person name="Hibbett D.S."/>
            <person name="Martin F."/>
            <person name="Nordberg H.P."/>
            <person name="Cantor M.N."/>
            <person name="Hua S.X."/>
        </authorList>
    </citation>
    <scope>NUCLEOTIDE SEQUENCE [LARGE SCALE GENOMIC DNA]</scope>
    <source>
        <strain evidence="2">h7</strain>
    </source>
</reference>
<dbReference type="Proteomes" id="UP000053424">
    <property type="component" value="Unassembled WGS sequence"/>
</dbReference>
<evidence type="ECO:0000313" key="1">
    <source>
        <dbReference type="EMBL" id="KIM48535.1"/>
    </source>
</evidence>
<accession>A0A0C3CIH8</accession>
<sequence>MNQTELRRPRAPKIAVCRFPIGQGRSVQKFQFLQATFESNVASFKYLILVEIPADATRVLRCYSPVISSNSSTRVDLPSPRTLMRN</sequence>
<reference evidence="2" key="2">
    <citation type="submission" date="2015-01" db="EMBL/GenBank/DDBJ databases">
        <title>Evolutionary Origins and Diversification of the Mycorrhizal Mutualists.</title>
        <authorList>
            <consortium name="DOE Joint Genome Institute"/>
            <consortium name="Mycorrhizal Genomics Consortium"/>
            <person name="Kohler A."/>
            <person name="Kuo A."/>
            <person name="Nagy L.G."/>
            <person name="Floudas D."/>
            <person name="Copeland A."/>
            <person name="Barry K.W."/>
            <person name="Cichocki N."/>
            <person name="Veneault-Fourrey C."/>
            <person name="LaButti K."/>
            <person name="Lindquist E.A."/>
            <person name="Lipzen A."/>
            <person name="Lundell T."/>
            <person name="Morin E."/>
            <person name="Murat C."/>
            <person name="Riley R."/>
            <person name="Ohm R."/>
            <person name="Sun H."/>
            <person name="Tunlid A."/>
            <person name="Henrissat B."/>
            <person name="Grigoriev I.V."/>
            <person name="Hibbett D.S."/>
            <person name="Martin F."/>
        </authorList>
    </citation>
    <scope>NUCLEOTIDE SEQUENCE [LARGE SCALE GENOMIC DNA]</scope>
    <source>
        <strain evidence="2">h7</strain>
    </source>
</reference>
<name>A0A0C3CIH8_HEBCY</name>
<keyword evidence="2" id="KW-1185">Reference proteome</keyword>
<organism evidence="1 2">
    <name type="scientific">Hebeloma cylindrosporum</name>
    <dbReference type="NCBI Taxonomy" id="76867"/>
    <lineage>
        <taxon>Eukaryota</taxon>
        <taxon>Fungi</taxon>
        <taxon>Dikarya</taxon>
        <taxon>Basidiomycota</taxon>
        <taxon>Agaricomycotina</taxon>
        <taxon>Agaricomycetes</taxon>
        <taxon>Agaricomycetidae</taxon>
        <taxon>Agaricales</taxon>
        <taxon>Agaricineae</taxon>
        <taxon>Hymenogastraceae</taxon>
        <taxon>Hebeloma</taxon>
    </lineage>
</organism>